<feature type="chain" id="PRO_5005544686" evidence="1">
    <location>
        <begin position="20"/>
        <end position="153"/>
    </location>
</feature>
<evidence type="ECO:0000313" key="3">
    <source>
        <dbReference type="Proteomes" id="UP000036947"/>
    </source>
</evidence>
<protein>
    <submittedName>
        <fullName evidence="2">Uncharacterized protein</fullName>
    </submittedName>
</protein>
<proteinExistence type="predicted"/>
<comment type="caution">
    <text evidence="2">The sequence shown here is derived from an EMBL/GenBank/DDBJ whole genome shotgun (WGS) entry which is preliminary data.</text>
</comment>
<evidence type="ECO:0000313" key="2">
    <source>
        <dbReference type="EMBL" id="KND88655.1"/>
    </source>
</evidence>
<dbReference type="EMBL" id="LFRF01000024">
    <property type="protein sequence ID" value="KND88655.1"/>
    <property type="molecule type" value="Genomic_DNA"/>
</dbReference>
<evidence type="ECO:0000256" key="1">
    <source>
        <dbReference type="SAM" id="SignalP"/>
    </source>
</evidence>
<organism evidence="2 3">
    <name type="scientific">Tolypocladium ophioglossoides (strain CBS 100239)</name>
    <name type="common">Snaketongue truffleclub</name>
    <name type="synonym">Elaphocordyceps ophioglossoides</name>
    <dbReference type="NCBI Taxonomy" id="1163406"/>
    <lineage>
        <taxon>Eukaryota</taxon>
        <taxon>Fungi</taxon>
        <taxon>Dikarya</taxon>
        <taxon>Ascomycota</taxon>
        <taxon>Pezizomycotina</taxon>
        <taxon>Sordariomycetes</taxon>
        <taxon>Hypocreomycetidae</taxon>
        <taxon>Hypocreales</taxon>
        <taxon>Ophiocordycipitaceae</taxon>
        <taxon>Tolypocladium</taxon>
    </lineage>
</organism>
<dbReference type="AlphaFoldDB" id="A0A0L0N4B7"/>
<sequence>MSTILLLQGISLSAKAVSAREAYDWTILHKQFKVMQPDTSGEITTRRPVISARTDGCLLQTPSNKLPESGRTLAILEVKPYRRQSKAPAIRMQEGAEMAAWISTEHAFGLLPAPGKIYRRLLISQDLDEIYITLAEYDHAYVQKDGQSHLSQG</sequence>
<dbReference type="Proteomes" id="UP000036947">
    <property type="component" value="Unassembled WGS sequence"/>
</dbReference>
<accession>A0A0L0N4B7</accession>
<reference evidence="2 3" key="1">
    <citation type="journal article" date="2015" name="BMC Genomics">
        <title>The genome of the truffle-parasite Tolypocladium ophioglossoides and the evolution of antifungal peptaibiotics.</title>
        <authorList>
            <person name="Quandt C.A."/>
            <person name="Bushley K.E."/>
            <person name="Spatafora J.W."/>
        </authorList>
    </citation>
    <scope>NUCLEOTIDE SEQUENCE [LARGE SCALE GENOMIC DNA]</scope>
    <source>
        <strain evidence="2 3">CBS 100239</strain>
    </source>
</reference>
<dbReference type="STRING" id="1163406.A0A0L0N4B7"/>
<keyword evidence="3" id="KW-1185">Reference proteome</keyword>
<name>A0A0L0N4B7_TOLOC</name>
<gene>
    <name evidence="2" type="ORF">TOPH_06653</name>
</gene>
<keyword evidence="1" id="KW-0732">Signal</keyword>
<dbReference type="OrthoDB" id="3508621at2759"/>
<feature type="signal peptide" evidence="1">
    <location>
        <begin position="1"/>
        <end position="19"/>
    </location>
</feature>